<organism evidence="5 6">
    <name type="scientific">Hibiscus sabdariffa</name>
    <name type="common">roselle</name>
    <dbReference type="NCBI Taxonomy" id="183260"/>
    <lineage>
        <taxon>Eukaryota</taxon>
        <taxon>Viridiplantae</taxon>
        <taxon>Streptophyta</taxon>
        <taxon>Embryophyta</taxon>
        <taxon>Tracheophyta</taxon>
        <taxon>Spermatophyta</taxon>
        <taxon>Magnoliopsida</taxon>
        <taxon>eudicotyledons</taxon>
        <taxon>Gunneridae</taxon>
        <taxon>Pentapetalae</taxon>
        <taxon>rosids</taxon>
        <taxon>malvids</taxon>
        <taxon>Malvales</taxon>
        <taxon>Malvaceae</taxon>
        <taxon>Malvoideae</taxon>
        <taxon>Hibiscus</taxon>
    </lineage>
</organism>
<evidence type="ECO:0000256" key="4">
    <source>
        <dbReference type="SAM" id="MobiDB-lite"/>
    </source>
</evidence>
<dbReference type="PANTHER" id="PTHR31175:SF82">
    <property type="entry name" value="AUXIN-RESPONSIVE PROTEIN SAUR65"/>
    <property type="match status" value="1"/>
</dbReference>
<protein>
    <submittedName>
        <fullName evidence="5">Uncharacterized protein</fullName>
    </submittedName>
</protein>
<reference evidence="5 6" key="1">
    <citation type="journal article" date="2024" name="G3 (Bethesda)">
        <title>Genome assembly of Hibiscus sabdariffa L. provides insights into metabolisms of medicinal natural products.</title>
        <authorList>
            <person name="Kim T."/>
        </authorList>
    </citation>
    <scope>NUCLEOTIDE SEQUENCE [LARGE SCALE GENOMIC DNA]</scope>
    <source>
        <strain evidence="5">TK-2024</strain>
        <tissue evidence="5">Old leaves</tissue>
    </source>
</reference>
<keyword evidence="6" id="KW-1185">Reference proteome</keyword>
<feature type="compositionally biased region" description="Basic and acidic residues" evidence="4">
    <location>
        <begin position="84"/>
        <end position="98"/>
    </location>
</feature>
<dbReference type="PANTHER" id="PTHR31175">
    <property type="entry name" value="AUXIN-RESPONSIVE FAMILY PROTEIN"/>
    <property type="match status" value="1"/>
</dbReference>
<name>A0ABR2PG56_9ROSI</name>
<dbReference type="InterPro" id="IPR003676">
    <property type="entry name" value="SAUR_fam"/>
</dbReference>
<keyword evidence="2" id="KW-0217">Developmental protein</keyword>
<gene>
    <name evidence="5" type="ORF">V6N11_027124</name>
</gene>
<evidence type="ECO:0000313" key="6">
    <source>
        <dbReference type="Proteomes" id="UP001396334"/>
    </source>
</evidence>
<feature type="region of interest" description="Disordered" evidence="4">
    <location>
        <begin position="69"/>
        <end position="98"/>
    </location>
</feature>
<sequence>MKVTDKVAFGFSVSINTTKMFFCLLTVRIPISKLLALPHLFLCRKASMVSTKKLIKMARMWKKIDAIGRKRITSPRSSTGRETANPDRSNKSSVVDKGHFVVSTSDKKRFCNSLGTSKEQYFP</sequence>
<dbReference type="EMBL" id="JBBPBN010000060">
    <property type="protein sequence ID" value="KAK8987372.1"/>
    <property type="molecule type" value="Genomic_DNA"/>
</dbReference>
<proteinExistence type="inferred from homology"/>
<comment type="caution">
    <text evidence="5">The sequence shown here is derived from an EMBL/GenBank/DDBJ whole genome shotgun (WGS) entry which is preliminary data.</text>
</comment>
<evidence type="ECO:0000256" key="2">
    <source>
        <dbReference type="ARBA" id="ARBA00022473"/>
    </source>
</evidence>
<dbReference type="Pfam" id="PF02519">
    <property type="entry name" value="Auxin_inducible"/>
    <property type="match status" value="1"/>
</dbReference>
<accession>A0ABR2PG56</accession>
<evidence type="ECO:0000256" key="3">
    <source>
        <dbReference type="ARBA" id="ARBA00022604"/>
    </source>
</evidence>
<keyword evidence="3" id="KW-0341">Growth regulation</keyword>
<evidence type="ECO:0000256" key="1">
    <source>
        <dbReference type="ARBA" id="ARBA00006974"/>
    </source>
</evidence>
<dbReference type="Proteomes" id="UP001396334">
    <property type="component" value="Unassembled WGS sequence"/>
</dbReference>
<comment type="similarity">
    <text evidence="1">Belongs to the ARG7 family.</text>
</comment>
<evidence type="ECO:0000313" key="5">
    <source>
        <dbReference type="EMBL" id="KAK8987372.1"/>
    </source>
</evidence>